<organism evidence="2 3">
    <name type="scientific">Mycena metata</name>
    <dbReference type="NCBI Taxonomy" id="1033252"/>
    <lineage>
        <taxon>Eukaryota</taxon>
        <taxon>Fungi</taxon>
        <taxon>Dikarya</taxon>
        <taxon>Basidiomycota</taxon>
        <taxon>Agaricomycotina</taxon>
        <taxon>Agaricomycetes</taxon>
        <taxon>Agaricomycetidae</taxon>
        <taxon>Agaricales</taxon>
        <taxon>Marasmiineae</taxon>
        <taxon>Mycenaceae</taxon>
        <taxon>Mycena</taxon>
    </lineage>
</organism>
<evidence type="ECO:0000313" key="2">
    <source>
        <dbReference type="EMBL" id="KAJ7758313.1"/>
    </source>
</evidence>
<dbReference type="AlphaFoldDB" id="A0AAD7J6P4"/>
<evidence type="ECO:0000313" key="3">
    <source>
        <dbReference type="Proteomes" id="UP001215598"/>
    </source>
</evidence>
<sequence length="129" mass="14650">DPRFVMPTPAPWKRAAFLVLLVFCFWLAFQIKGERAKPKVVHANRYSKQYKYRPAASPIVTETLKDGRVRVRGAAPTSFVIPPGRTRWMPVLCAPILCFFSSPPLFFLEYLGTTLQRRSTLTSGHDAHS</sequence>
<keyword evidence="1" id="KW-0812">Transmembrane</keyword>
<keyword evidence="3" id="KW-1185">Reference proteome</keyword>
<dbReference type="EMBL" id="JARKIB010000042">
    <property type="protein sequence ID" value="KAJ7758313.1"/>
    <property type="molecule type" value="Genomic_DNA"/>
</dbReference>
<accession>A0AAD7J6P4</accession>
<proteinExistence type="predicted"/>
<keyword evidence="1" id="KW-0472">Membrane</keyword>
<dbReference type="Proteomes" id="UP001215598">
    <property type="component" value="Unassembled WGS sequence"/>
</dbReference>
<name>A0AAD7J6P4_9AGAR</name>
<evidence type="ECO:0000256" key="1">
    <source>
        <dbReference type="SAM" id="Phobius"/>
    </source>
</evidence>
<reference evidence="2" key="1">
    <citation type="submission" date="2023-03" db="EMBL/GenBank/DDBJ databases">
        <title>Massive genome expansion in bonnet fungi (Mycena s.s.) driven by repeated elements and novel gene families across ecological guilds.</title>
        <authorList>
            <consortium name="Lawrence Berkeley National Laboratory"/>
            <person name="Harder C.B."/>
            <person name="Miyauchi S."/>
            <person name="Viragh M."/>
            <person name="Kuo A."/>
            <person name="Thoen E."/>
            <person name="Andreopoulos B."/>
            <person name="Lu D."/>
            <person name="Skrede I."/>
            <person name="Drula E."/>
            <person name="Henrissat B."/>
            <person name="Morin E."/>
            <person name="Kohler A."/>
            <person name="Barry K."/>
            <person name="LaButti K."/>
            <person name="Morin E."/>
            <person name="Salamov A."/>
            <person name="Lipzen A."/>
            <person name="Mereny Z."/>
            <person name="Hegedus B."/>
            <person name="Baldrian P."/>
            <person name="Stursova M."/>
            <person name="Weitz H."/>
            <person name="Taylor A."/>
            <person name="Grigoriev I.V."/>
            <person name="Nagy L.G."/>
            <person name="Martin F."/>
            <person name="Kauserud H."/>
        </authorList>
    </citation>
    <scope>NUCLEOTIDE SEQUENCE</scope>
    <source>
        <strain evidence="2">CBHHK182m</strain>
    </source>
</reference>
<keyword evidence="1" id="KW-1133">Transmembrane helix</keyword>
<protein>
    <submittedName>
        <fullName evidence="2">Uncharacterized protein</fullName>
    </submittedName>
</protein>
<feature type="transmembrane region" description="Helical" evidence="1">
    <location>
        <begin position="12"/>
        <end position="29"/>
    </location>
</feature>
<gene>
    <name evidence="2" type="ORF">B0H16DRAFT_1313977</name>
</gene>
<feature type="non-terminal residue" evidence="2">
    <location>
        <position position="129"/>
    </location>
</feature>
<comment type="caution">
    <text evidence="2">The sequence shown here is derived from an EMBL/GenBank/DDBJ whole genome shotgun (WGS) entry which is preliminary data.</text>
</comment>